<dbReference type="Proteomes" id="UP000809431">
    <property type="component" value="Unassembled WGS sequence"/>
</dbReference>
<name>A0ABS2BGE5_9NEIS</name>
<evidence type="ECO:0000313" key="8">
    <source>
        <dbReference type="Proteomes" id="UP000809431"/>
    </source>
</evidence>
<organism evidence="7 8">
    <name type="scientific">Jeongeupia naejangsanensis</name>
    <dbReference type="NCBI Taxonomy" id="613195"/>
    <lineage>
        <taxon>Bacteria</taxon>
        <taxon>Pseudomonadati</taxon>
        <taxon>Pseudomonadota</taxon>
        <taxon>Betaproteobacteria</taxon>
        <taxon>Neisseriales</taxon>
        <taxon>Chitinibacteraceae</taxon>
        <taxon>Jeongeupia</taxon>
    </lineage>
</organism>
<keyword evidence="3" id="KW-0378">Hydrolase</keyword>
<gene>
    <name evidence="7" type="ORF">JMJ54_01725</name>
</gene>
<evidence type="ECO:0000259" key="6">
    <source>
        <dbReference type="PROSITE" id="PS50035"/>
    </source>
</evidence>
<dbReference type="EMBL" id="JAESND010000001">
    <property type="protein sequence ID" value="MBM3114535.1"/>
    <property type="molecule type" value="Genomic_DNA"/>
</dbReference>
<accession>A0ABS2BGE5</accession>
<dbReference type="PANTHER" id="PTHR18896:SF76">
    <property type="entry name" value="PHOSPHOLIPASE"/>
    <property type="match status" value="1"/>
</dbReference>
<evidence type="ECO:0000256" key="4">
    <source>
        <dbReference type="ARBA" id="ARBA00023098"/>
    </source>
</evidence>
<keyword evidence="8" id="KW-1185">Reference proteome</keyword>
<dbReference type="RefSeq" id="WP_203536219.1">
    <property type="nucleotide sequence ID" value="NZ_JAESND010000001.1"/>
</dbReference>
<reference evidence="7 8" key="1">
    <citation type="submission" date="2021-01" db="EMBL/GenBank/DDBJ databases">
        <title>Draft Genome Sequence and Polyhydroxyalkanoate Biosynthetic Potential of Jeongeupia naejangsanensis Type Strain DSM 24253.</title>
        <authorList>
            <person name="Turrini P."/>
            <person name="Artuso I."/>
            <person name="Lugli G.A."/>
            <person name="Frangipani E."/>
            <person name="Ventura M."/>
            <person name="Visca P."/>
        </authorList>
    </citation>
    <scope>NUCLEOTIDE SEQUENCE [LARGE SCALE GENOMIC DNA]</scope>
    <source>
        <strain evidence="7 8">DSM 24253</strain>
    </source>
</reference>
<dbReference type="SUPFAM" id="SSF56024">
    <property type="entry name" value="Phospholipase D/nuclease"/>
    <property type="match status" value="2"/>
</dbReference>
<feature type="domain" description="PLD phosphodiesterase" evidence="6">
    <location>
        <begin position="531"/>
        <end position="558"/>
    </location>
</feature>
<dbReference type="PANTHER" id="PTHR18896">
    <property type="entry name" value="PHOSPHOLIPASE D"/>
    <property type="match status" value="1"/>
</dbReference>
<dbReference type="InterPro" id="IPR025202">
    <property type="entry name" value="PLD-like_dom"/>
</dbReference>
<dbReference type="Gene3D" id="3.30.870.10">
    <property type="entry name" value="Endonuclease Chain A"/>
    <property type="match status" value="2"/>
</dbReference>
<keyword evidence="2" id="KW-0677">Repeat</keyword>
<evidence type="ECO:0000256" key="5">
    <source>
        <dbReference type="SAM" id="Coils"/>
    </source>
</evidence>
<dbReference type="SMART" id="SM00155">
    <property type="entry name" value="PLDc"/>
    <property type="match status" value="2"/>
</dbReference>
<proteinExistence type="predicted"/>
<keyword evidence="4" id="KW-0443">Lipid metabolism</keyword>
<keyword evidence="5" id="KW-0175">Coiled coil</keyword>
<protein>
    <recommendedName>
        <fullName evidence="6">PLD phosphodiesterase domain-containing protein</fullName>
    </recommendedName>
</protein>
<comment type="catalytic activity">
    <reaction evidence="1">
        <text>a 1,2-diacyl-sn-glycero-3-phosphocholine + H2O = a 1,2-diacyl-sn-glycero-3-phosphate + choline + H(+)</text>
        <dbReference type="Rhea" id="RHEA:14445"/>
        <dbReference type="ChEBI" id="CHEBI:15354"/>
        <dbReference type="ChEBI" id="CHEBI:15377"/>
        <dbReference type="ChEBI" id="CHEBI:15378"/>
        <dbReference type="ChEBI" id="CHEBI:57643"/>
        <dbReference type="ChEBI" id="CHEBI:58608"/>
        <dbReference type="EC" id="3.1.4.4"/>
    </reaction>
</comment>
<dbReference type="InterPro" id="IPR001736">
    <property type="entry name" value="PLipase_D/transphosphatidylase"/>
</dbReference>
<evidence type="ECO:0000313" key="7">
    <source>
        <dbReference type="EMBL" id="MBM3114535.1"/>
    </source>
</evidence>
<feature type="coiled-coil region" evidence="5">
    <location>
        <begin position="407"/>
        <end position="476"/>
    </location>
</feature>
<evidence type="ECO:0000256" key="1">
    <source>
        <dbReference type="ARBA" id="ARBA00000798"/>
    </source>
</evidence>
<evidence type="ECO:0000256" key="3">
    <source>
        <dbReference type="ARBA" id="ARBA00022801"/>
    </source>
</evidence>
<evidence type="ECO:0000256" key="2">
    <source>
        <dbReference type="ARBA" id="ARBA00022737"/>
    </source>
</evidence>
<dbReference type="InterPro" id="IPR015679">
    <property type="entry name" value="PLipase_D_fam"/>
</dbReference>
<sequence>MNKPYVCPIDIQQTKSAQMHAAWFVTEKDTENDPKEATFLPLNCGEAAFAEVHKAIAAATKSVDIICWGFQPSMYFIRDGKSPCIGQLLRDLAANRNVEVRILGWTMGPDDANFAQWGPENNTPGQDIFSRAPTQSDEQHRFDKDWHRSVRMRKVPNLQFVGRGFSLLDRLEILYKANFDATDKHLSKTTKSVLAATATHHQKMVLVDYALPDKAVGFVMGHNMLDEYWDKPNHSITRFAPNRGRNGQGPRQDISSRVTGPILKHLHDNFAQGWKDATGEDLDAKRNSKAVAAQFKPRCELGTPCMAQILRTQTQHGRRDIEKLYLKAVNNATQYIYIENQYFRWPPFAKKIKDVADKLTSGGRDPGPYGSLHLFVVTNSTDEGMGDGTVKTYEMLDSLGKADTIPAVARQERADDLEARLGQQENKVKRLGNLPNPAVFANGKYPPAYDKQLEELKKAKTERDNLKKQLAALQDADTPILPEAQPGLKVHVCTLVAPDSKKPNLHRTRQQHVYAMGSNQEITIADPESWTPVYIHSKLMLIDDVFMTLGSANINTRSMQVDSELNIAHQNGKITRDLRLELWNLHTNKMGAQMKADEAFKPWEDIIKQNKKRQSNGDEPIASLIEFYRGSPVRTNKD</sequence>
<dbReference type="PROSITE" id="PS50035">
    <property type="entry name" value="PLD"/>
    <property type="match status" value="1"/>
</dbReference>
<comment type="caution">
    <text evidence="7">The sequence shown here is derived from an EMBL/GenBank/DDBJ whole genome shotgun (WGS) entry which is preliminary data.</text>
</comment>
<dbReference type="Pfam" id="PF13091">
    <property type="entry name" value="PLDc_2"/>
    <property type="match status" value="1"/>
</dbReference>